<protein>
    <submittedName>
        <fullName evidence="1">Uncharacterized protein</fullName>
    </submittedName>
</protein>
<name>A0AA88X5C0_9ASTE</name>
<comment type="caution">
    <text evidence="1">The sequence shown here is derived from an EMBL/GenBank/DDBJ whole genome shotgun (WGS) entry which is preliminary data.</text>
</comment>
<sequence length="151" mass="16946">MVRGSSSWRRWRLTAVVDSKVSQQLSTKVAKVDKGGVRVEIDAMDCGDDQPRNKLEAPRRQEFKDCGLCRGWEGFRGLLVWIGLLELPLGSLMARLNNRGRTAPSSFAKVYESVRNLDSSYFATSNTKHSLLKPNLPSSNPKHLQIIFGEI</sequence>
<evidence type="ECO:0000313" key="1">
    <source>
        <dbReference type="EMBL" id="KAK3040197.1"/>
    </source>
</evidence>
<organism evidence="1 2">
    <name type="scientific">Escallonia herrerae</name>
    <dbReference type="NCBI Taxonomy" id="1293975"/>
    <lineage>
        <taxon>Eukaryota</taxon>
        <taxon>Viridiplantae</taxon>
        <taxon>Streptophyta</taxon>
        <taxon>Embryophyta</taxon>
        <taxon>Tracheophyta</taxon>
        <taxon>Spermatophyta</taxon>
        <taxon>Magnoliopsida</taxon>
        <taxon>eudicotyledons</taxon>
        <taxon>Gunneridae</taxon>
        <taxon>Pentapetalae</taxon>
        <taxon>asterids</taxon>
        <taxon>campanulids</taxon>
        <taxon>Escalloniales</taxon>
        <taxon>Escalloniaceae</taxon>
        <taxon>Escallonia</taxon>
    </lineage>
</organism>
<keyword evidence="2" id="KW-1185">Reference proteome</keyword>
<proteinExistence type="predicted"/>
<reference evidence="1" key="1">
    <citation type="submission" date="2022-12" db="EMBL/GenBank/DDBJ databases">
        <title>Draft genome assemblies for two species of Escallonia (Escalloniales).</title>
        <authorList>
            <person name="Chanderbali A."/>
            <person name="Dervinis C."/>
            <person name="Anghel I."/>
            <person name="Soltis D."/>
            <person name="Soltis P."/>
            <person name="Zapata F."/>
        </authorList>
    </citation>
    <scope>NUCLEOTIDE SEQUENCE</scope>
    <source>
        <strain evidence="1">UCBG64.0493</strain>
        <tissue evidence="1">Leaf</tissue>
    </source>
</reference>
<dbReference type="EMBL" id="JAVXUP010000059">
    <property type="protein sequence ID" value="KAK3040197.1"/>
    <property type="molecule type" value="Genomic_DNA"/>
</dbReference>
<dbReference type="Proteomes" id="UP001188597">
    <property type="component" value="Unassembled WGS sequence"/>
</dbReference>
<evidence type="ECO:0000313" key="2">
    <source>
        <dbReference type="Proteomes" id="UP001188597"/>
    </source>
</evidence>
<dbReference type="AlphaFoldDB" id="A0AA88X5C0"/>
<accession>A0AA88X5C0</accession>
<gene>
    <name evidence="1" type="ORF">RJ639_028447</name>
</gene>